<dbReference type="AlphaFoldDB" id="A0A834M4T0"/>
<evidence type="ECO:0000256" key="12">
    <source>
        <dbReference type="SAM" id="Phobius"/>
    </source>
</evidence>
<feature type="transmembrane region" description="Helical" evidence="12">
    <location>
        <begin position="687"/>
        <end position="708"/>
    </location>
</feature>
<keyword evidence="15" id="KW-1185">Reference proteome</keyword>
<evidence type="ECO:0000256" key="4">
    <source>
        <dbReference type="ARBA" id="ARBA00022692"/>
    </source>
</evidence>
<dbReference type="InterPro" id="IPR052076">
    <property type="entry name" value="TRP_cation_channel"/>
</dbReference>
<keyword evidence="8" id="KW-0406">Ion transport</keyword>
<dbReference type="GO" id="GO:0034703">
    <property type="term" value="C:cation channel complex"/>
    <property type="evidence" value="ECO:0007669"/>
    <property type="project" value="UniProtKB-ARBA"/>
</dbReference>
<dbReference type="PROSITE" id="PS50088">
    <property type="entry name" value="ANK_REPEAT"/>
    <property type="match status" value="4"/>
</dbReference>
<feature type="repeat" description="ANK" evidence="11">
    <location>
        <begin position="346"/>
        <end position="378"/>
    </location>
</feature>
<evidence type="ECO:0000256" key="8">
    <source>
        <dbReference type="ARBA" id="ARBA00023065"/>
    </source>
</evidence>
<feature type="domain" description="Ion transport" evidence="13">
    <location>
        <begin position="494"/>
        <end position="719"/>
    </location>
</feature>
<dbReference type="InterPro" id="IPR036770">
    <property type="entry name" value="Ankyrin_rpt-contain_sf"/>
</dbReference>
<keyword evidence="7 11" id="KW-0040">ANK repeat</keyword>
<feature type="repeat" description="ANK" evidence="11">
    <location>
        <begin position="128"/>
        <end position="166"/>
    </location>
</feature>
<reference evidence="14" key="1">
    <citation type="submission" date="2020-08" db="EMBL/GenBank/DDBJ databases">
        <title>Genome sequencing and assembly of the red palm weevil Rhynchophorus ferrugineus.</title>
        <authorList>
            <person name="Dias G.B."/>
            <person name="Bergman C.M."/>
            <person name="Manee M."/>
        </authorList>
    </citation>
    <scope>NUCLEOTIDE SEQUENCE</scope>
    <source>
        <strain evidence="14">AA-2017</strain>
        <tissue evidence="14">Whole larva</tissue>
    </source>
</reference>
<feature type="repeat" description="ANK" evidence="11">
    <location>
        <begin position="60"/>
        <end position="94"/>
    </location>
</feature>
<dbReference type="OrthoDB" id="2157354at2759"/>
<evidence type="ECO:0000256" key="2">
    <source>
        <dbReference type="ARBA" id="ARBA00022448"/>
    </source>
</evidence>
<sequence length="866" mass="99117">MGSNEINHNRPPKIQRVGSQICPTPNDELLEAILNNEELKVERILRNHPDLLSYRYEDQFNNTPLLIACSEPRISAEVVKVLLDQGADVTDKNMEDWQALHCAAKKTQYKILELILKKDGNVINNLAGGLNALHILIRYGDYESRDISRCAKVLIDKGINLNQGDRNNRTALFWAKKKKLDDVITVIENALNSPEMKSDDPSKSEHSQLLTYLRARDENDFISYRCNIDDFVNETDTESTFLQICCSNGLNKVAGYLLEKGADPNKTYRNEQTPIELAASRGYNELIKTLLRYHARLTTNTLCVCIKDIEDAVHKYRDCYNTLISHIKTQYQDHEVFSLLNGHDKMGYTPLHYAVRYADSDVIQELLTLGSSLGANSDFGVMPIQDIEPSVLEKHLDSCIIYDTKDKHWDKESFKVEYNYRSLIPPFSRKNGSGSQENLFKVSTDPEEGHFKQEILSDLVEETKVIFFMSKEEEFKRLLMHPVITSYLFMKWWRVQYLFWLNFSFYAAFFVSLVLYIFTDYADLSPGDKVPLLQFLSGLSYIPIPGVTVIVFCDSASGTKKQLSAISILLASFELVLLLGQHPFFSTNVVMLKTVSFNFFKFLAWYSILLVAFALSFFLLFIPSEVEEKSDTVVQAESNNKSSNADDDDNTFFDTPYQSVFKTIIMLTGEFDAGSINFTTFPITSKIIFALFIFMIAIILLNLLNGLAVSDTQMIKNDAELVSYIARAKYLQHVESMFFANIFPVQLYRKLVDVCCCFSGVNLNRWSMKGILAQRACLFPKYLQYRLVLYPNKRGLVELDSNDTKKKDKCFRCSGINLDGETVRRTKNIIQARNDHLENVDVKKMAEEIKSLQEKLDSLIQMLSDK</sequence>
<keyword evidence="3" id="KW-0716">Sensory transduction</keyword>
<dbReference type="PANTHER" id="PTHR47143">
    <property type="entry name" value="TRANSIENT RECEPTOR POTENTIAL CATION CHANNEL PROTEIN PAINLESS"/>
    <property type="match status" value="1"/>
</dbReference>
<dbReference type="PANTHER" id="PTHR47143:SF4">
    <property type="entry name" value="TRANSIENT RECEPTOR POTENTIAL CATION CHANNEL PROTEIN PAINLESS"/>
    <property type="match status" value="1"/>
</dbReference>
<dbReference type="InterPro" id="IPR002110">
    <property type="entry name" value="Ankyrin_rpt"/>
</dbReference>
<keyword evidence="6 12" id="KW-1133">Transmembrane helix</keyword>
<evidence type="ECO:0000256" key="11">
    <source>
        <dbReference type="PROSITE-ProRule" id="PRU00023"/>
    </source>
</evidence>
<dbReference type="Pfam" id="PF12796">
    <property type="entry name" value="Ank_2"/>
    <property type="match status" value="2"/>
</dbReference>
<accession>A0A834M4T0</accession>
<feature type="transmembrane region" description="Helical" evidence="12">
    <location>
        <begin position="565"/>
        <end position="584"/>
    </location>
</feature>
<dbReference type="EMBL" id="JAACXV010013866">
    <property type="protein sequence ID" value="KAF7272036.1"/>
    <property type="molecule type" value="Genomic_DNA"/>
</dbReference>
<dbReference type="Proteomes" id="UP000625711">
    <property type="component" value="Unassembled WGS sequence"/>
</dbReference>
<evidence type="ECO:0000259" key="13">
    <source>
        <dbReference type="Pfam" id="PF00520"/>
    </source>
</evidence>
<evidence type="ECO:0000256" key="3">
    <source>
        <dbReference type="ARBA" id="ARBA00022606"/>
    </source>
</evidence>
<evidence type="ECO:0000256" key="7">
    <source>
        <dbReference type="ARBA" id="ARBA00023043"/>
    </source>
</evidence>
<proteinExistence type="predicted"/>
<dbReference type="PROSITE" id="PS50297">
    <property type="entry name" value="ANK_REP_REGION"/>
    <property type="match status" value="2"/>
</dbReference>
<evidence type="ECO:0000256" key="1">
    <source>
        <dbReference type="ARBA" id="ARBA00004141"/>
    </source>
</evidence>
<evidence type="ECO:0000256" key="10">
    <source>
        <dbReference type="ARBA" id="ARBA00023303"/>
    </source>
</evidence>
<dbReference type="SMART" id="SM00248">
    <property type="entry name" value="ANK"/>
    <property type="match status" value="7"/>
</dbReference>
<dbReference type="Gene3D" id="1.25.40.20">
    <property type="entry name" value="Ankyrin repeat-containing domain"/>
    <property type="match status" value="4"/>
</dbReference>
<dbReference type="GO" id="GO:0005216">
    <property type="term" value="F:monoatomic ion channel activity"/>
    <property type="evidence" value="ECO:0007669"/>
    <property type="project" value="InterPro"/>
</dbReference>
<comment type="subcellular location">
    <subcellularLocation>
        <location evidence="1">Membrane</location>
        <topology evidence="1">Multi-pass membrane protein</topology>
    </subcellularLocation>
</comment>
<evidence type="ECO:0000313" key="15">
    <source>
        <dbReference type="Proteomes" id="UP000625711"/>
    </source>
</evidence>
<name>A0A834M4T0_RHYFE</name>
<keyword evidence="2" id="KW-0813">Transport</keyword>
<evidence type="ECO:0000313" key="14">
    <source>
        <dbReference type="EMBL" id="KAF7272036.1"/>
    </source>
</evidence>
<protein>
    <recommendedName>
        <fullName evidence="13">Ion transport domain-containing protein</fullName>
    </recommendedName>
</protein>
<keyword evidence="4 12" id="KW-0812">Transmembrane</keyword>
<evidence type="ECO:0000256" key="9">
    <source>
        <dbReference type="ARBA" id="ARBA00023136"/>
    </source>
</evidence>
<keyword evidence="10" id="KW-0407">Ion channel</keyword>
<dbReference type="InterPro" id="IPR005821">
    <property type="entry name" value="Ion_trans_dom"/>
</dbReference>
<evidence type="ECO:0000256" key="5">
    <source>
        <dbReference type="ARBA" id="ARBA00022737"/>
    </source>
</evidence>
<comment type="caution">
    <text evidence="14">The sequence shown here is derived from an EMBL/GenBank/DDBJ whole genome shotgun (WGS) entry which is preliminary data.</text>
</comment>
<dbReference type="SUPFAM" id="SSF48403">
    <property type="entry name" value="Ankyrin repeat"/>
    <property type="match status" value="1"/>
</dbReference>
<keyword evidence="9 12" id="KW-0472">Membrane</keyword>
<feature type="repeat" description="ANK" evidence="11">
    <location>
        <begin position="270"/>
        <end position="302"/>
    </location>
</feature>
<organism evidence="14 15">
    <name type="scientific">Rhynchophorus ferrugineus</name>
    <name type="common">Red palm weevil</name>
    <name type="synonym">Curculio ferrugineus</name>
    <dbReference type="NCBI Taxonomy" id="354439"/>
    <lineage>
        <taxon>Eukaryota</taxon>
        <taxon>Metazoa</taxon>
        <taxon>Ecdysozoa</taxon>
        <taxon>Arthropoda</taxon>
        <taxon>Hexapoda</taxon>
        <taxon>Insecta</taxon>
        <taxon>Pterygota</taxon>
        <taxon>Neoptera</taxon>
        <taxon>Endopterygota</taxon>
        <taxon>Coleoptera</taxon>
        <taxon>Polyphaga</taxon>
        <taxon>Cucujiformia</taxon>
        <taxon>Curculionidae</taxon>
        <taxon>Dryophthorinae</taxon>
        <taxon>Rhynchophorus</taxon>
    </lineage>
</organism>
<dbReference type="Pfam" id="PF13606">
    <property type="entry name" value="Ank_3"/>
    <property type="match status" value="1"/>
</dbReference>
<feature type="transmembrane region" description="Helical" evidence="12">
    <location>
        <begin position="604"/>
        <end position="622"/>
    </location>
</feature>
<evidence type="ECO:0000256" key="6">
    <source>
        <dbReference type="ARBA" id="ARBA00022989"/>
    </source>
</evidence>
<keyword evidence="5" id="KW-0677">Repeat</keyword>
<gene>
    <name evidence="14" type="ORF">GWI33_015152</name>
</gene>
<feature type="transmembrane region" description="Helical" evidence="12">
    <location>
        <begin position="497"/>
        <end position="518"/>
    </location>
</feature>
<feature type="transmembrane region" description="Helical" evidence="12">
    <location>
        <begin position="530"/>
        <end position="553"/>
    </location>
</feature>
<dbReference type="Pfam" id="PF00520">
    <property type="entry name" value="Ion_trans"/>
    <property type="match status" value="1"/>
</dbReference>